<sequence>MRPDDPCDGPDCPETEPRSAAPEGFLRSKTPITPPRRSNMDAPGYEALANALKLAYDQSAYGKGAERHADDRPFHEQPILDIARNGAGYGFLAGQANKKVRELSNMLRRAQLPHDRNEFSVKAMHEAQGAIVYLAALLIYVQECLDNDRQF</sequence>
<evidence type="ECO:0000313" key="3">
    <source>
        <dbReference type="Proteomes" id="UP000249555"/>
    </source>
</evidence>
<dbReference type="Proteomes" id="UP000249555">
    <property type="component" value="Unassembled WGS sequence"/>
</dbReference>
<reference evidence="2 3" key="1">
    <citation type="submission" date="2017-08" db="EMBL/GenBank/DDBJ databases">
        <title>Infants hospitalized years apart are colonized by the same room-sourced microbial strains.</title>
        <authorList>
            <person name="Brooks B."/>
            <person name="Olm M.R."/>
            <person name="Firek B.A."/>
            <person name="Baker R."/>
            <person name="Thomas B.C."/>
            <person name="Morowitz M.J."/>
            <person name="Banfield J.F."/>
        </authorList>
    </citation>
    <scope>NUCLEOTIDE SEQUENCE [LARGE SCALE GENOMIC DNA]</scope>
    <source>
        <strain evidence="2">S2_018_000_R3_119</strain>
    </source>
</reference>
<evidence type="ECO:0000256" key="1">
    <source>
        <dbReference type="SAM" id="MobiDB-lite"/>
    </source>
</evidence>
<proteinExistence type="predicted"/>
<dbReference type="EMBL" id="QFMX01000013">
    <property type="protein sequence ID" value="PZO72320.1"/>
    <property type="molecule type" value="Genomic_DNA"/>
</dbReference>
<feature type="compositionally biased region" description="Acidic residues" evidence="1">
    <location>
        <begin position="1"/>
        <end position="14"/>
    </location>
</feature>
<gene>
    <name evidence="2" type="ORF">DI640_13175</name>
</gene>
<comment type="caution">
    <text evidence="2">The sequence shown here is derived from an EMBL/GenBank/DDBJ whole genome shotgun (WGS) entry which is preliminary data.</text>
</comment>
<accession>A0A2W4YQK2</accession>
<feature type="region of interest" description="Disordered" evidence="1">
    <location>
        <begin position="1"/>
        <end position="43"/>
    </location>
</feature>
<organism evidence="2 3">
    <name type="scientific">Sphingomonas taxi</name>
    <dbReference type="NCBI Taxonomy" id="1549858"/>
    <lineage>
        <taxon>Bacteria</taxon>
        <taxon>Pseudomonadati</taxon>
        <taxon>Pseudomonadota</taxon>
        <taxon>Alphaproteobacteria</taxon>
        <taxon>Sphingomonadales</taxon>
        <taxon>Sphingomonadaceae</taxon>
        <taxon>Sphingomonas</taxon>
    </lineage>
</organism>
<name>A0A2W4YQK2_9SPHN</name>
<protein>
    <submittedName>
        <fullName evidence="2">Uncharacterized protein</fullName>
    </submittedName>
</protein>
<evidence type="ECO:0000313" key="2">
    <source>
        <dbReference type="EMBL" id="PZO72320.1"/>
    </source>
</evidence>
<dbReference type="AlphaFoldDB" id="A0A2W4YQK2"/>